<dbReference type="FunFam" id="2.40.10.10:FF:000077">
    <property type="entry name" value="Predicted protein"/>
    <property type="match status" value="1"/>
</dbReference>
<dbReference type="GO" id="GO:0006508">
    <property type="term" value="P:proteolysis"/>
    <property type="evidence" value="ECO:0007669"/>
    <property type="project" value="UniProtKB-KW"/>
</dbReference>
<reference evidence="11" key="1">
    <citation type="submission" date="2007-12" db="EMBL/GenBank/DDBJ databases">
        <authorList>
            <person name="Marshall S.D.G."/>
            <person name="Gatehouse L.N."/>
            <person name="Becher S.A."/>
            <person name="Christeller J.T."/>
            <person name="Gatehouse H.S."/>
            <person name="Hurst M.R.H."/>
            <person name="Boucias D.G."/>
            <person name="Jackson T.A."/>
        </authorList>
    </citation>
    <scope>NUCLEOTIDE SEQUENCE</scope>
</reference>
<dbReference type="PANTHER" id="PTHR24276:SF91">
    <property type="entry name" value="AT26814P-RELATED"/>
    <property type="match status" value="1"/>
</dbReference>
<evidence type="ECO:0000256" key="3">
    <source>
        <dbReference type="ARBA" id="ARBA00022729"/>
    </source>
</evidence>
<dbReference type="InterPro" id="IPR043504">
    <property type="entry name" value="Peptidase_S1_PA_chymotrypsin"/>
</dbReference>
<evidence type="ECO:0000259" key="10">
    <source>
        <dbReference type="PROSITE" id="PS50240"/>
    </source>
</evidence>
<dbReference type="MEROPS" id="S01.113"/>
<keyword evidence="4 8" id="KW-0378">Hydrolase</keyword>
<dbReference type="PROSITE" id="PS00135">
    <property type="entry name" value="TRYPSIN_SER"/>
    <property type="match status" value="1"/>
</dbReference>
<dbReference type="EC" id="3.4.21.-" evidence="11"/>
<evidence type="ECO:0000256" key="9">
    <source>
        <dbReference type="SAM" id="SignalP"/>
    </source>
</evidence>
<dbReference type="AlphaFoldDB" id="B0ZBM9"/>
<dbReference type="PRINTS" id="PR00722">
    <property type="entry name" value="CHYMOTRYPSIN"/>
</dbReference>
<keyword evidence="3 9" id="KW-0732">Signal</keyword>
<evidence type="ECO:0000256" key="6">
    <source>
        <dbReference type="ARBA" id="ARBA00023145"/>
    </source>
</evidence>
<feature type="signal peptide" evidence="9">
    <location>
        <begin position="1"/>
        <end position="16"/>
    </location>
</feature>
<keyword evidence="5 8" id="KW-0720">Serine protease</keyword>
<keyword evidence="6" id="KW-0865">Zymogen</keyword>
<dbReference type="Gene3D" id="2.40.10.10">
    <property type="entry name" value="Trypsin-like serine proteases"/>
    <property type="match status" value="2"/>
</dbReference>
<evidence type="ECO:0000256" key="4">
    <source>
        <dbReference type="ARBA" id="ARBA00022801"/>
    </source>
</evidence>
<accession>B0ZBM9</accession>
<dbReference type="InterPro" id="IPR001314">
    <property type="entry name" value="Peptidase_S1A"/>
</dbReference>
<evidence type="ECO:0000256" key="5">
    <source>
        <dbReference type="ARBA" id="ARBA00022825"/>
    </source>
</evidence>
<proteinExistence type="evidence at transcript level"/>
<keyword evidence="7" id="KW-1015">Disulfide bond</keyword>
<dbReference type="Pfam" id="PF00089">
    <property type="entry name" value="Trypsin"/>
    <property type="match status" value="1"/>
</dbReference>
<evidence type="ECO:0000313" key="11">
    <source>
        <dbReference type="EMBL" id="ABZ04009.1"/>
    </source>
</evidence>
<dbReference type="CDD" id="cd00190">
    <property type="entry name" value="Tryp_SPc"/>
    <property type="match status" value="1"/>
</dbReference>
<dbReference type="InterPro" id="IPR001254">
    <property type="entry name" value="Trypsin_dom"/>
</dbReference>
<dbReference type="SMART" id="SM00020">
    <property type="entry name" value="Tryp_SPc"/>
    <property type="match status" value="1"/>
</dbReference>
<dbReference type="InterPro" id="IPR018114">
    <property type="entry name" value="TRYPSIN_HIS"/>
</dbReference>
<evidence type="ECO:0000256" key="7">
    <source>
        <dbReference type="ARBA" id="ARBA00023157"/>
    </source>
</evidence>
<reference evidence="11" key="2">
    <citation type="journal article" date="2008" name="Insect Mol. Biol.">
        <title>Serine proteases identified from a Costelytra zealandica (White) (Coleoptera: Scarabaeidae) midgut EST library and their expression through insect development.</title>
        <authorList>
            <person name="Marshall S.D."/>
            <person name="Gatehouse L.N."/>
            <person name="Becher S.A."/>
            <person name="Christeller J.T."/>
            <person name="Gatehouse H.S."/>
            <person name="Hurst M.R."/>
            <person name="Boucias D.G."/>
            <person name="Jackson T.A."/>
        </authorList>
    </citation>
    <scope>NUCLEOTIDE SEQUENCE</scope>
</reference>
<feature type="domain" description="Peptidase S1" evidence="10">
    <location>
        <begin position="31"/>
        <end position="254"/>
    </location>
</feature>
<evidence type="ECO:0000256" key="2">
    <source>
        <dbReference type="ARBA" id="ARBA00022670"/>
    </source>
</evidence>
<dbReference type="GO" id="GO:0004252">
    <property type="term" value="F:serine-type endopeptidase activity"/>
    <property type="evidence" value="ECO:0007669"/>
    <property type="project" value="InterPro"/>
</dbReference>
<dbReference type="InterPro" id="IPR009003">
    <property type="entry name" value="Peptidase_S1_PA"/>
</dbReference>
<sequence length="255" mass="26126">MLKFVVISLLVACAFGAPQKRAPVPRLDGRIVGGEDIDITDAPYQISLLFFGSHLCGGSIIAEQWVITAAHCTEGAGASAYGVRSGSSIRNSGGTVSAISALYQNPSFDWDSLDNDISVLQLSAPLTLSSTAAIIALPSLNQEIPVGVDSFVTGWGALYEGGPAPFQLQGVTVPTVSLAACRAVYGAAVTDRMMCAGLPEGGRDACQGDSGGPLVIESVLIGLTSWGAGCARPGYPGVYASVPALRDYITSVSGL</sequence>
<dbReference type="PROSITE" id="PS50240">
    <property type="entry name" value="TRYPSIN_DOM"/>
    <property type="match status" value="1"/>
</dbReference>
<name>B0ZBM9_9SCAR</name>
<feature type="chain" id="PRO_5002759675" evidence="9">
    <location>
        <begin position="17"/>
        <end position="255"/>
    </location>
</feature>
<dbReference type="InterPro" id="IPR033116">
    <property type="entry name" value="TRYPSIN_SER"/>
</dbReference>
<comment type="similarity">
    <text evidence="1">Belongs to the peptidase S1 family.</text>
</comment>
<dbReference type="PROSITE" id="PS00134">
    <property type="entry name" value="TRYPSIN_HIS"/>
    <property type="match status" value="1"/>
</dbReference>
<evidence type="ECO:0000256" key="1">
    <source>
        <dbReference type="ARBA" id="ARBA00007664"/>
    </source>
</evidence>
<protein>
    <submittedName>
        <fullName evidence="11">Serine protease 1</fullName>
        <ecNumber evidence="11">3.4.21.-</ecNumber>
    </submittedName>
</protein>
<keyword evidence="2 8" id="KW-0645">Protease</keyword>
<dbReference type="PANTHER" id="PTHR24276">
    <property type="entry name" value="POLYSERASE-RELATED"/>
    <property type="match status" value="1"/>
</dbReference>
<dbReference type="InterPro" id="IPR050430">
    <property type="entry name" value="Peptidase_S1"/>
</dbReference>
<dbReference type="SUPFAM" id="SSF50494">
    <property type="entry name" value="Trypsin-like serine proteases"/>
    <property type="match status" value="1"/>
</dbReference>
<organism evidence="11">
    <name type="scientific">Costelytra zealandica</name>
    <dbReference type="NCBI Taxonomy" id="50579"/>
    <lineage>
        <taxon>Eukaryota</taxon>
        <taxon>Metazoa</taxon>
        <taxon>Ecdysozoa</taxon>
        <taxon>Arthropoda</taxon>
        <taxon>Hexapoda</taxon>
        <taxon>Insecta</taxon>
        <taxon>Pterygota</taxon>
        <taxon>Neoptera</taxon>
        <taxon>Endopterygota</taxon>
        <taxon>Coleoptera</taxon>
        <taxon>Polyphaga</taxon>
        <taxon>Scarabaeiformia</taxon>
        <taxon>Scarabaeidae</taxon>
        <taxon>Melolonthinae</taxon>
        <taxon>Costelytra</taxon>
    </lineage>
</organism>
<dbReference type="EMBL" id="EU339295">
    <property type="protein sequence ID" value="ABZ04009.1"/>
    <property type="molecule type" value="mRNA"/>
</dbReference>
<evidence type="ECO:0000256" key="8">
    <source>
        <dbReference type="RuleBase" id="RU363034"/>
    </source>
</evidence>
<gene>
    <name evidence="11" type="primary">SP1</name>
</gene>